<dbReference type="PANTHER" id="PTHR23227">
    <property type="entry name" value="BUCENTAUR RELATED"/>
    <property type="match status" value="1"/>
</dbReference>
<name>A0AAV4D423_9GAST</name>
<proteinExistence type="predicted"/>
<dbReference type="EMBL" id="BLXT01007347">
    <property type="protein sequence ID" value="GFO38730.1"/>
    <property type="molecule type" value="Genomic_DNA"/>
</dbReference>
<dbReference type="Gene3D" id="3.60.10.10">
    <property type="entry name" value="Endonuclease/exonuclease/phosphatase"/>
    <property type="match status" value="1"/>
</dbReference>
<organism evidence="1 2">
    <name type="scientific">Plakobranchus ocellatus</name>
    <dbReference type="NCBI Taxonomy" id="259542"/>
    <lineage>
        <taxon>Eukaryota</taxon>
        <taxon>Metazoa</taxon>
        <taxon>Spiralia</taxon>
        <taxon>Lophotrochozoa</taxon>
        <taxon>Mollusca</taxon>
        <taxon>Gastropoda</taxon>
        <taxon>Heterobranchia</taxon>
        <taxon>Euthyneura</taxon>
        <taxon>Panpulmonata</taxon>
        <taxon>Sacoglossa</taxon>
        <taxon>Placobranchoidea</taxon>
        <taxon>Plakobranchidae</taxon>
        <taxon>Plakobranchus</taxon>
    </lineage>
</organism>
<gene>
    <name evidence="1" type="ORF">PoB_006523500</name>
</gene>
<evidence type="ECO:0000313" key="2">
    <source>
        <dbReference type="Proteomes" id="UP000735302"/>
    </source>
</evidence>
<protein>
    <submittedName>
        <fullName evidence="1">Craniofacial development protein 2-like protein</fullName>
    </submittedName>
</protein>
<sequence>MIGKMEGTGNNKTDKTSKIATWDVRTLHQKSKLENVVKEMERMKLNTLGLAEVIWTGAGSMKLGGHTHERGVGISFDVTMAKSLGSWCPISDGVVVAKLVAKPFNLGIIQLYAPTSDSEDVEVEKFYEEIEKAKGYLKSQDIIIVMGDFNAKVGDERVEDVVGPSGIGTVNERGSRLIEWCQVNDFTMSNAWYQNHPRRQWTWKSPGDRSRNKIDYIFI</sequence>
<dbReference type="SUPFAM" id="SSF56219">
    <property type="entry name" value="DNase I-like"/>
    <property type="match status" value="1"/>
</dbReference>
<dbReference type="InterPro" id="IPR027124">
    <property type="entry name" value="Swc5/CFDP1/2"/>
</dbReference>
<keyword evidence="2" id="KW-1185">Reference proteome</keyword>
<dbReference type="CDD" id="cd09076">
    <property type="entry name" value="L1-EN"/>
    <property type="match status" value="1"/>
</dbReference>
<comment type="caution">
    <text evidence="1">The sequence shown here is derived from an EMBL/GenBank/DDBJ whole genome shotgun (WGS) entry which is preliminary data.</text>
</comment>
<dbReference type="InterPro" id="IPR036691">
    <property type="entry name" value="Endo/exonu/phosph_ase_sf"/>
</dbReference>
<dbReference type="PANTHER" id="PTHR23227:SF67">
    <property type="entry name" value="CRANIOFACIAL DEVELOPMENT PROTEIN 2-LIKE"/>
    <property type="match status" value="1"/>
</dbReference>
<dbReference type="Proteomes" id="UP000735302">
    <property type="component" value="Unassembled WGS sequence"/>
</dbReference>
<reference evidence="1 2" key="1">
    <citation type="journal article" date="2021" name="Elife">
        <title>Chloroplast acquisition without the gene transfer in kleptoplastic sea slugs, Plakobranchus ocellatus.</title>
        <authorList>
            <person name="Maeda T."/>
            <person name="Takahashi S."/>
            <person name="Yoshida T."/>
            <person name="Shimamura S."/>
            <person name="Takaki Y."/>
            <person name="Nagai Y."/>
            <person name="Toyoda A."/>
            <person name="Suzuki Y."/>
            <person name="Arimoto A."/>
            <person name="Ishii H."/>
            <person name="Satoh N."/>
            <person name="Nishiyama T."/>
            <person name="Hasebe M."/>
            <person name="Maruyama T."/>
            <person name="Minagawa J."/>
            <person name="Obokata J."/>
            <person name="Shigenobu S."/>
        </authorList>
    </citation>
    <scope>NUCLEOTIDE SEQUENCE [LARGE SCALE GENOMIC DNA]</scope>
</reference>
<dbReference type="AlphaFoldDB" id="A0AAV4D423"/>
<evidence type="ECO:0000313" key="1">
    <source>
        <dbReference type="EMBL" id="GFO38730.1"/>
    </source>
</evidence>
<accession>A0AAV4D423</accession>